<dbReference type="GO" id="GO:0010507">
    <property type="term" value="P:negative regulation of autophagy"/>
    <property type="evidence" value="ECO:0007669"/>
    <property type="project" value="TreeGrafter"/>
</dbReference>
<dbReference type="PANTHER" id="PTHR13177:SF3">
    <property type="entry name" value="DEATH-ASSOCIATED PROTEIN 1"/>
    <property type="match status" value="1"/>
</dbReference>
<dbReference type="GO" id="GO:0006417">
    <property type="term" value="P:regulation of translation"/>
    <property type="evidence" value="ECO:0007669"/>
    <property type="project" value="UniProtKB-KW"/>
</dbReference>
<feature type="compositionally biased region" description="Basic residues" evidence="3">
    <location>
        <begin position="27"/>
        <end position="39"/>
    </location>
</feature>
<dbReference type="PANTHER" id="PTHR13177">
    <property type="entry name" value="DEATH-ASSOCIATED PROTEIN 1"/>
    <property type="match status" value="1"/>
</dbReference>
<dbReference type="Ensembl" id="ENSTGUT00000035268.1">
    <property type="protein sequence ID" value="ENSTGUP00000027931.1"/>
    <property type="gene ID" value="ENSTGUG00000027879.1"/>
</dbReference>
<comment type="similarity">
    <text evidence="2">Belongs to the DAP-DAPL1 family.</text>
</comment>
<dbReference type="Proteomes" id="UP000007754">
    <property type="component" value="Chromosome 2"/>
</dbReference>
<name>A0A674H058_TAEGU</name>
<dbReference type="InterPro" id="IPR024130">
    <property type="entry name" value="DAP1/DAPL1"/>
</dbReference>
<dbReference type="GO" id="GO:0034198">
    <property type="term" value="P:cellular response to amino acid starvation"/>
    <property type="evidence" value="ECO:0007669"/>
    <property type="project" value="TreeGrafter"/>
</dbReference>
<reference evidence="4" key="3">
    <citation type="submission" date="2025-09" db="UniProtKB">
        <authorList>
            <consortium name="Ensembl"/>
        </authorList>
    </citation>
    <scope>IDENTIFICATION</scope>
</reference>
<evidence type="ECO:0000313" key="4">
    <source>
        <dbReference type="Ensembl" id="ENSTGUP00000027931.1"/>
    </source>
</evidence>
<reference evidence="4" key="2">
    <citation type="submission" date="2025-08" db="UniProtKB">
        <authorList>
            <consortium name="Ensembl"/>
        </authorList>
    </citation>
    <scope>IDENTIFICATION</scope>
</reference>
<protein>
    <submittedName>
        <fullName evidence="4">Death associated protein</fullName>
    </submittedName>
</protein>
<evidence type="ECO:0000256" key="2">
    <source>
        <dbReference type="ARBA" id="ARBA00038025"/>
    </source>
</evidence>
<accession>A0A674H058</accession>
<sequence length="165" mass="19106">MSSPPKEKAETRAGHPPAVKAGGMRIVQKHPTKFRCQRRKDKDDQDWETSSPTKSAVFISGVIARVRLSLRWLIRNHILLWKSFLTRSTSNSTSTSLANELPVRITANLLSVNVFRRRQKPFSIHTVKSVKLTSKIIHCFFYFNSEGLIRMKTLFSCYPRWKILY</sequence>
<feature type="compositionally biased region" description="Basic and acidic residues" evidence="3">
    <location>
        <begin position="1"/>
        <end position="13"/>
    </location>
</feature>
<organism evidence="4 5">
    <name type="scientific">Taeniopygia guttata</name>
    <name type="common">Zebra finch</name>
    <name type="synonym">Poephila guttata</name>
    <dbReference type="NCBI Taxonomy" id="59729"/>
    <lineage>
        <taxon>Eukaryota</taxon>
        <taxon>Metazoa</taxon>
        <taxon>Chordata</taxon>
        <taxon>Craniata</taxon>
        <taxon>Vertebrata</taxon>
        <taxon>Euteleostomi</taxon>
        <taxon>Archelosauria</taxon>
        <taxon>Archosauria</taxon>
        <taxon>Dinosauria</taxon>
        <taxon>Saurischia</taxon>
        <taxon>Theropoda</taxon>
        <taxon>Coelurosauria</taxon>
        <taxon>Aves</taxon>
        <taxon>Neognathae</taxon>
        <taxon>Neoaves</taxon>
        <taxon>Telluraves</taxon>
        <taxon>Australaves</taxon>
        <taxon>Passeriformes</taxon>
        <taxon>Passeroidea</taxon>
        <taxon>Estrildidae</taxon>
        <taxon>Estrildinae</taxon>
        <taxon>Taeniopygia</taxon>
    </lineage>
</organism>
<evidence type="ECO:0000256" key="1">
    <source>
        <dbReference type="ARBA" id="ARBA00022845"/>
    </source>
</evidence>
<gene>
    <name evidence="4" type="primary">DAP</name>
</gene>
<reference evidence="4 5" key="1">
    <citation type="journal article" date="2010" name="Nature">
        <title>The genome of a songbird.</title>
        <authorList>
            <person name="Warren W.C."/>
            <person name="Clayton D.F."/>
            <person name="Ellegren H."/>
            <person name="Arnold A.P."/>
            <person name="Hillier L.W."/>
            <person name="Kunstner A."/>
            <person name="Searle S."/>
            <person name="White S."/>
            <person name="Vilella A.J."/>
            <person name="Fairley S."/>
            <person name="Heger A."/>
            <person name="Kong L."/>
            <person name="Ponting C.P."/>
            <person name="Jarvis E.D."/>
            <person name="Mello C.V."/>
            <person name="Minx P."/>
            <person name="Lovell P."/>
            <person name="Velho T.A."/>
            <person name="Ferris M."/>
            <person name="Balakrishnan C.N."/>
            <person name="Sinha S."/>
            <person name="Blatti C."/>
            <person name="London S.E."/>
            <person name="Li Y."/>
            <person name="Lin Y.C."/>
            <person name="George J."/>
            <person name="Sweedler J."/>
            <person name="Southey B."/>
            <person name="Gunaratne P."/>
            <person name="Watson M."/>
            <person name="Nam K."/>
            <person name="Backstrom N."/>
            <person name="Smeds L."/>
            <person name="Nabholz B."/>
            <person name="Itoh Y."/>
            <person name="Whitney O."/>
            <person name="Pfenning A.R."/>
            <person name="Howard J."/>
            <person name="Volker M."/>
            <person name="Skinner B.M."/>
            <person name="Griffin D.K."/>
            <person name="Ye L."/>
            <person name="McLaren W.M."/>
            <person name="Flicek P."/>
            <person name="Quesada V."/>
            <person name="Velasco G."/>
            <person name="Lopez-Otin C."/>
            <person name="Puente X.S."/>
            <person name="Olender T."/>
            <person name="Lancet D."/>
            <person name="Smit A.F."/>
            <person name="Hubley R."/>
            <person name="Konkel M.K."/>
            <person name="Walker J.A."/>
            <person name="Batzer M.A."/>
            <person name="Gu W."/>
            <person name="Pollock D.D."/>
            <person name="Chen L."/>
            <person name="Cheng Z."/>
            <person name="Eichler E.E."/>
            <person name="Stapley J."/>
            <person name="Slate J."/>
            <person name="Ekblom R."/>
            <person name="Birkhead T."/>
            <person name="Burke T."/>
            <person name="Burt D."/>
            <person name="Scharff C."/>
            <person name="Adam I."/>
            <person name="Richard H."/>
            <person name="Sultan M."/>
            <person name="Soldatov A."/>
            <person name="Lehrach H."/>
            <person name="Edwards S.V."/>
            <person name="Yang S.P."/>
            <person name="Li X."/>
            <person name="Graves T."/>
            <person name="Fulton L."/>
            <person name="Nelson J."/>
            <person name="Chinwalla A."/>
            <person name="Hou S."/>
            <person name="Mardis E.R."/>
            <person name="Wilson R.K."/>
        </authorList>
    </citation>
    <scope>NUCLEOTIDE SEQUENCE [LARGE SCALE GENOMIC DNA]</scope>
</reference>
<dbReference type="Pfam" id="PF15228">
    <property type="entry name" value="DAP"/>
    <property type="match status" value="1"/>
</dbReference>
<proteinExistence type="inferred from homology"/>
<evidence type="ECO:0000256" key="3">
    <source>
        <dbReference type="SAM" id="MobiDB-lite"/>
    </source>
</evidence>
<dbReference type="GeneTree" id="ENSGT01090000260283"/>
<dbReference type="AlphaFoldDB" id="A0A674H058"/>
<dbReference type="GO" id="GO:0097190">
    <property type="term" value="P:apoptotic signaling pathway"/>
    <property type="evidence" value="ECO:0007669"/>
    <property type="project" value="TreeGrafter"/>
</dbReference>
<keyword evidence="1" id="KW-0810">Translation regulation</keyword>
<feature type="region of interest" description="Disordered" evidence="3">
    <location>
        <begin position="1"/>
        <end position="51"/>
    </location>
</feature>
<keyword evidence="5" id="KW-1185">Reference proteome</keyword>
<dbReference type="GO" id="GO:0070513">
    <property type="term" value="F:death domain binding"/>
    <property type="evidence" value="ECO:0007669"/>
    <property type="project" value="TreeGrafter"/>
</dbReference>
<dbReference type="InParanoid" id="A0A674H058"/>
<evidence type="ECO:0000313" key="5">
    <source>
        <dbReference type="Proteomes" id="UP000007754"/>
    </source>
</evidence>